<dbReference type="PANTHER" id="PTHR10671:SF108">
    <property type="entry name" value="CLAUDIN FAMILY PROTEIN-RELATED"/>
    <property type="match status" value="1"/>
</dbReference>
<evidence type="ECO:0000313" key="6">
    <source>
        <dbReference type="EMBL" id="WAR05215.1"/>
    </source>
</evidence>
<dbReference type="InterPro" id="IPR050579">
    <property type="entry name" value="PMP-22/EMP/MP20-like"/>
</dbReference>
<feature type="transmembrane region" description="Helical" evidence="5">
    <location>
        <begin position="108"/>
        <end position="127"/>
    </location>
</feature>
<protein>
    <recommendedName>
        <fullName evidence="8">Claudin</fullName>
    </recommendedName>
</protein>
<dbReference type="PROSITE" id="PS01346">
    <property type="entry name" value="CLAUDIN"/>
    <property type="match status" value="1"/>
</dbReference>
<dbReference type="InterPro" id="IPR004031">
    <property type="entry name" value="PMP22/EMP/MP20/Claudin"/>
</dbReference>
<dbReference type="Pfam" id="PF00822">
    <property type="entry name" value="PMP22_Claudin"/>
    <property type="match status" value="1"/>
</dbReference>
<dbReference type="Gene3D" id="1.20.140.150">
    <property type="match status" value="1"/>
</dbReference>
<comment type="subcellular location">
    <subcellularLocation>
        <location evidence="1">Membrane</location>
        <topology evidence="1">Multi-pass membrane protein</topology>
    </subcellularLocation>
</comment>
<feature type="transmembrane region" description="Helical" evidence="5">
    <location>
        <begin position="184"/>
        <end position="205"/>
    </location>
</feature>
<sequence>MSHLEATSTKVAGALSVVTAQSSVQGRELPKKLQPTWNGLLHLIGLATPYWYSMYYQNNLVKDGYDGHHGLWVTCRNLGPFGLKDCQSHGSGDLEVAGFIQATRALEILALLFGIVCILVTGLWFILAIQKHRMILMISSLGSGFLCALFGIIGIIVYGAEVNNLEDSLNKESTGYLWTLRLDWSFALCTVSSIIAVISVILIAVGTRMTDR</sequence>
<evidence type="ECO:0008006" key="8">
    <source>
        <dbReference type="Google" id="ProtNLM"/>
    </source>
</evidence>
<keyword evidence="4 5" id="KW-0472">Membrane</keyword>
<keyword evidence="7" id="KW-1185">Reference proteome</keyword>
<keyword evidence="2 5" id="KW-0812">Transmembrane</keyword>
<accession>A0ABY7E8B3</accession>
<dbReference type="PANTHER" id="PTHR10671">
    <property type="entry name" value="EPITHELIAL MEMBRANE PROTEIN-RELATED"/>
    <property type="match status" value="1"/>
</dbReference>
<dbReference type="Proteomes" id="UP001164746">
    <property type="component" value="Chromosome 5"/>
</dbReference>
<reference evidence="6" key="1">
    <citation type="submission" date="2022-11" db="EMBL/GenBank/DDBJ databases">
        <title>Centuries of genome instability and evolution in soft-shell clam transmissible cancer (bioRxiv).</title>
        <authorList>
            <person name="Hart S.F.M."/>
            <person name="Yonemitsu M.A."/>
            <person name="Giersch R.M."/>
            <person name="Beal B.F."/>
            <person name="Arriagada G."/>
            <person name="Davis B.W."/>
            <person name="Ostrander E.A."/>
            <person name="Goff S.P."/>
            <person name="Metzger M.J."/>
        </authorList>
    </citation>
    <scope>NUCLEOTIDE SEQUENCE</scope>
    <source>
        <strain evidence="6">MELC-2E11</strain>
        <tissue evidence="6">Siphon/mantle</tissue>
    </source>
</reference>
<name>A0ABY7E8B3_MYAAR</name>
<gene>
    <name evidence="6" type="ORF">MAR_020584</name>
</gene>
<dbReference type="EMBL" id="CP111016">
    <property type="protein sequence ID" value="WAR05215.1"/>
    <property type="molecule type" value="Genomic_DNA"/>
</dbReference>
<dbReference type="InterPro" id="IPR017974">
    <property type="entry name" value="Claudin_CS"/>
</dbReference>
<evidence type="ECO:0000256" key="5">
    <source>
        <dbReference type="SAM" id="Phobius"/>
    </source>
</evidence>
<keyword evidence="3 5" id="KW-1133">Transmembrane helix</keyword>
<evidence type="ECO:0000256" key="4">
    <source>
        <dbReference type="ARBA" id="ARBA00023136"/>
    </source>
</evidence>
<organism evidence="6 7">
    <name type="scientific">Mya arenaria</name>
    <name type="common">Soft-shell clam</name>
    <dbReference type="NCBI Taxonomy" id="6604"/>
    <lineage>
        <taxon>Eukaryota</taxon>
        <taxon>Metazoa</taxon>
        <taxon>Spiralia</taxon>
        <taxon>Lophotrochozoa</taxon>
        <taxon>Mollusca</taxon>
        <taxon>Bivalvia</taxon>
        <taxon>Autobranchia</taxon>
        <taxon>Heteroconchia</taxon>
        <taxon>Euheterodonta</taxon>
        <taxon>Imparidentia</taxon>
        <taxon>Neoheterodontei</taxon>
        <taxon>Myida</taxon>
        <taxon>Myoidea</taxon>
        <taxon>Myidae</taxon>
        <taxon>Mya</taxon>
    </lineage>
</organism>
<evidence type="ECO:0000256" key="2">
    <source>
        <dbReference type="ARBA" id="ARBA00022692"/>
    </source>
</evidence>
<evidence type="ECO:0000313" key="7">
    <source>
        <dbReference type="Proteomes" id="UP001164746"/>
    </source>
</evidence>
<feature type="transmembrane region" description="Helical" evidence="5">
    <location>
        <begin position="134"/>
        <end position="160"/>
    </location>
</feature>
<proteinExistence type="predicted"/>
<evidence type="ECO:0000256" key="3">
    <source>
        <dbReference type="ARBA" id="ARBA00022989"/>
    </source>
</evidence>
<evidence type="ECO:0000256" key="1">
    <source>
        <dbReference type="ARBA" id="ARBA00004141"/>
    </source>
</evidence>